<reference evidence="3 4" key="1">
    <citation type="submission" date="2019-03" db="EMBL/GenBank/DDBJ databases">
        <title>Freshwater and sediment microbial communities from various areas in North America, analyzing microbe dynamics in response to fracking.</title>
        <authorList>
            <person name="Lamendella R."/>
        </authorList>
    </citation>
    <scope>NUCLEOTIDE SEQUENCE [LARGE SCALE GENOMIC DNA]</scope>
    <source>
        <strain evidence="3 4">18_TX</strain>
    </source>
</reference>
<evidence type="ECO:0000313" key="4">
    <source>
        <dbReference type="Proteomes" id="UP000295531"/>
    </source>
</evidence>
<feature type="transmembrane region" description="Helical" evidence="1">
    <location>
        <begin position="27"/>
        <end position="50"/>
    </location>
</feature>
<organism evidence="3 4">
    <name type="scientific">Idiomarina aquatica</name>
    <dbReference type="NCBI Taxonomy" id="1327752"/>
    <lineage>
        <taxon>Bacteria</taxon>
        <taxon>Pseudomonadati</taxon>
        <taxon>Pseudomonadota</taxon>
        <taxon>Gammaproteobacteria</taxon>
        <taxon>Alteromonadales</taxon>
        <taxon>Idiomarinaceae</taxon>
        <taxon>Idiomarina</taxon>
    </lineage>
</organism>
<protein>
    <submittedName>
        <fullName evidence="3">VanZ like protein</fullName>
    </submittedName>
</protein>
<feature type="transmembrane region" description="Helical" evidence="1">
    <location>
        <begin position="111"/>
        <end position="131"/>
    </location>
</feature>
<keyword evidence="1" id="KW-0472">Membrane</keyword>
<name>A0A4R6PNB9_9GAMM</name>
<dbReference type="AlphaFoldDB" id="A0A4R6PNB9"/>
<dbReference type="Pfam" id="PF04892">
    <property type="entry name" value="VanZ"/>
    <property type="match status" value="1"/>
</dbReference>
<feature type="transmembrane region" description="Helical" evidence="1">
    <location>
        <begin position="62"/>
        <end position="80"/>
    </location>
</feature>
<evidence type="ECO:0000313" key="3">
    <source>
        <dbReference type="EMBL" id="TDP39216.1"/>
    </source>
</evidence>
<gene>
    <name evidence="3" type="ORF">DEU29_103112</name>
</gene>
<dbReference type="PANTHER" id="PTHR28008">
    <property type="entry name" value="DOMAIN PROTEIN, PUTATIVE (AFU_ORTHOLOGUE AFUA_3G10980)-RELATED"/>
    <property type="match status" value="1"/>
</dbReference>
<dbReference type="OrthoDB" id="8564037at2"/>
<dbReference type="EMBL" id="SNXI01000003">
    <property type="protein sequence ID" value="TDP39216.1"/>
    <property type="molecule type" value="Genomic_DNA"/>
</dbReference>
<dbReference type="InterPro" id="IPR006976">
    <property type="entry name" value="VanZ-like"/>
</dbReference>
<feature type="domain" description="VanZ-like" evidence="2">
    <location>
        <begin position="8"/>
        <end position="131"/>
    </location>
</feature>
<keyword evidence="1" id="KW-0812">Transmembrane</keyword>
<accession>A0A4R6PNB9</accession>
<keyword evidence="1" id="KW-1133">Transmembrane helix</keyword>
<feature type="transmembrane region" description="Helical" evidence="1">
    <location>
        <begin position="87"/>
        <end position="105"/>
    </location>
</feature>
<keyword evidence="4" id="KW-1185">Reference proteome</keyword>
<dbReference type="NCBIfam" id="NF037970">
    <property type="entry name" value="vanZ_1"/>
    <property type="match status" value="1"/>
</dbReference>
<sequence length="139" mass="15452">MKPATVTYPSINNIKEVSLLRSKRSKLLARLVFIGLLIAATVAFFVQVPTTGASKIPYFDKYVHVGVFFLLSFTLHQAFALSGRVSFLLLGLYGLLIEIGQNYIPGRGSDFYDWLADAAGVIAYFSLVLLFKQRKKNAN</sequence>
<comment type="caution">
    <text evidence="3">The sequence shown here is derived from an EMBL/GenBank/DDBJ whole genome shotgun (WGS) entry which is preliminary data.</text>
</comment>
<dbReference type="Proteomes" id="UP000295531">
    <property type="component" value="Unassembled WGS sequence"/>
</dbReference>
<proteinExistence type="predicted"/>
<evidence type="ECO:0000256" key="1">
    <source>
        <dbReference type="SAM" id="Phobius"/>
    </source>
</evidence>
<dbReference type="PANTHER" id="PTHR28008:SF1">
    <property type="entry name" value="DOMAIN PROTEIN, PUTATIVE (AFU_ORTHOLOGUE AFUA_3G10980)-RELATED"/>
    <property type="match status" value="1"/>
</dbReference>
<evidence type="ECO:0000259" key="2">
    <source>
        <dbReference type="Pfam" id="PF04892"/>
    </source>
</evidence>